<dbReference type="EMBL" id="BDDD01003641">
    <property type="protein sequence ID" value="GAV85681.1"/>
    <property type="molecule type" value="Genomic_DNA"/>
</dbReference>
<accession>A0A1Q3CZW1</accession>
<dbReference type="Proteomes" id="UP000187406">
    <property type="component" value="Unassembled WGS sequence"/>
</dbReference>
<dbReference type="OrthoDB" id="1939300at2759"/>
<evidence type="ECO:0000313" key="1">
    <source>
        <dbReference type="EMBL" id="GAV85681.1"/>
    </source>
</evidence>
<gene>
    <name evidence="1" type="ORF">CFOL_v3_29115</name>
</gene>
<evidence type="ECO:0000313" key="2">
    <source>
        <dbReference type="Proteomes" id="UP000187406"/>
    </source>
</evidence>
<protein>
    <submittedName>
        <fullName evidence="1">Uncharacterized protein</fullName>
    </submittedName>
</protein>
<sequence>MDPAIEGKQLISFARICVEMKADKEFLEVIKTRRMNGALVEVKVEYSWKPPVSDRCKVFDHSTRVCPFKPGHREEVRGKRAAPDPEGWVEVKGKGKLKMAF</sequence>
<dbReference type="AlphaFoldDB" id="A0A1Q3CZW1"/>
<reference evidence="2" key="1">
    <citation type="submission" date="2016-04" db="EMBL/GenBank/DDBJ databases">
        <title>Cephalotus genome sequencing.</title>
        <authorList>
            <person name="Fukushima K."/>
            <person name="Hasebe M."/>
            <person name="Fang X."/>
        </authorList>
    </citation>
    <scope>NUCLEOTIDE SEQUENCE [LARGE SCALE GENOMIC DNA]</scope>
    <source>
        <strain evidence="2">cv. St1</strain>
    </source>
</reference>
<proteinExistence type="predicted"/>
<organism evidence="1 2">
    <name type="scientific">Cephalotus follicularis</name>
    <name type="common">Albany pitcher plant</name>
    <dbReference type="NCBI Taxonomy" id="3775"/>
    <lineage>
        <taxon>Eukaryota</taxon>
        <taxon>Viridiplantae</taxon>
        <taxon>Streptophyta</taxon>
        <taxon>Embryophyta</taxon>
        <taxon>Tracheophyta</taxon>
        <taxon>Spermatophyta</taxon>
        <taxon>Magnoliopsida</taxon>
        <taxon>eudicotyledons</taxon>
        <taxon>Gunneridae</taxon>
        <taxon>Pentapetalae</taxon>
        <taxon>rosids</taxon>
        <taxon>fabids</taxon>
        <taxon>Oxalidales</taxon>
        <taxon>Cephalotaceae</taxon>
        <taxon>Cephalotus</taxon>
    </lineage>
</organism>
<dbReference type="InParanoid" id="A0A1Q3CZW1"/>
<keyword evidence="2" id="KW-1185">Reference proteome</keyword>
<name>A0A1Q3CZW1_CEPFO</name>
<comment type="caution">
    <text evidence="1">The sequence shown here is derived from an EMBL/GenBank/DDBJ whole genome shotgun (WGS) entry which is preliminary data.</text>
</comment>